<dbReference type="AlphaFoldDB" id="A0A6M1RX50"/>
<evidence type="ECO:0000256" key="1">
    <source>
        <dbReference type="SAM" id="MobiDB-lite"/>
    </source>
</evidence>
<sequence length="235" mass="25856">MRKSLGQLNLRPGERRLVIGVGLLVFLVLNMFLVWPHFSDWQDVRQELHDARLKLRRYEAAIAETPKWEARIRVLESAQEPIPEEDQGTEFLSAIQRQASLSGVTITGSSRMTTRTNNPFFIERSQTISVLAEERALLDFLYRIGSAGSMTRIRGLSLRPDPPRNRLVGNITLVASYQKKSGPAPTHATNQPVATVQTGAPPAVPARAARTASPPASPRNPGTGVVAPANQPPNR</sequence>
<evidence type="ECO:0000313" key="3">
    <source>
        <dbReference type="EMBL" id="NGO39914.1"/>
    </source>
</evidence>
<proteinExistence type="predicted"/>
<organism evidence="3 4">
    <name type="scientific">Limisphaera ngatamarikiensis</name>
    <dbReference type="NCBI Taxonomy" id="1324935"/>
    <lineage>
        <taxon>Bacteria</taxon>
        <taxon>Pseudomonadati</taxon>
        <taxon>Verrucomicrobiota</taxon>
        <taxon>Verrucomicrobiia</taxon>
        <taxon>Limisphaerales</taxon>
        <taxon>Limisphaeraceae</taxon>
        <taxon>Limisphaera</taxon>
    </lineage>
</organism>
<evidence type="ECO:0000313" key="4">
    <source>
        <dbReference type="Proteomes" id="UP000477311"/>
    </source>
</evidence>
<feature type="compositionally biased region" description="Low complexity" evidence="1">
    <location>
        <begin position="205"/>
        <end position="214"/>
    </location>
</feature>
<dbReference type="EMBL" id="JAAKYA010000076">
    <property type="protein sequence ID" value="NGO39914.1"/>
    <property type="molecule type" value="Genomic_DNA"/>
</dbReference>
<protein>
    <submittedName>
        <fullName evidence="3">Uncharacterized protein</fullName>
    </submittedName>
</protein>
<dbReference type="Gene3D" id="3.30.70.60">
    <property type="match status" value="1"/>
</dbReference>
<comment type="caution">
    <text evidence="3">The sequence shown here is derived from an EMBL/GenBank/DDBJ whole genome shotgun (WGS) entry which is preliminary data.</text>
</comment>
<keyword evidence="2" id="KW-0812">Transmembrane</keyword>
<reference evidence="3 4" key="1">
    <citation type="submission" date="2020-02" db="EMBL/GenBank/DDBJ databases">
        <title>Draft genome sequence of Limisphaera ngatamarikiensis NGM72.4T, a thermophilic Verrucomicrobia grouped in subdivision 3.</title>
        <authorList>
            <person name="Carere C.R."/>
            <person name="Steen J."/>
            <person name="Hugenholtz P."/>
            <person name="Stott M.B."/>
        </authorList>
    </citation>
    <scope>NUCLEOTIDE SEQUENCE [LARGE SCALE GENOMIC DNA]</scope>
    <source>
        <strain evidence="3 4">NGM72.4</strain>
    </source>
</reference>
<feature type="transmembrane region" description="Helical" evidence="2">
    <location>
        <begin position="17"/>
        <end position="38"/>
    </location>
</feature>
<gene>
    <name evidence="3" type="ORF">G4L39_11000</name>
</gene>
<evidence type="ECO:0000256" key="2">
    <source>
        <dbReference type="SAM" id="Phobius"/>
    </source>
</evidence>
<feature type="compositionally biased region" description="Polar residues" evidence="1">
    <location>
        <begin position="187"/>
        <end position="198"/>
    </location>
</feature>
<keyword evidence="2" id="KW-1133">Transmembrane helix</keyword>
<feature type="region of interest" description="Disordered" evidence="1">
    <location>
        <begin position="179"/>
        <end position="235"/>
    </location>
</feature>
<accession>A0A6M1RX50</accession>
<dbReference type="Proteomes" id="UP000477311">
    <property type="component" value="Unassembled WGS sequence"/>
</dbReference>
<name>A0A6M1RX50_9BACT</name>
<dbReference type="RefSeq" id="WP_165108214.1">
    <property type="nucleotide sequence ID" value="NZ_JAAKYA010000076.1"/>
</dbReference>
<keyword evidence="2" id="KW-0472">Membrane</keyword>
<keyword evidence="4" id="KW-1185">Reference proteome</keyword>
<dbReference type="InterPro" id="IPR014717">
    <property type="entry name" value="Transl_elong_EF1B/ribsomal_bS6"/>
</dbReference>